<name>A0ABV8UNW7_9PROT</name>
<evidence type="ECO:0000313" key="3">
    <source>
        <dbReference type="Proteomes" id="UP001595799"/>
    </source>
</evidence>
<dbReference type="InterPro" id="IPR027417">
    <property type="entry name" value="P-loop_NTPase"/>
</dbReference>
<evidence type="ECO:0000256" key="1">
    <source>
        <dbReference type="SAM" id="MobiDB-lite"/>
    </source>
</evidence>
<dbReference type="Gene3D" id="3.40.50.300">
    <property type="entry name" value="P-loop containing nucleotide triphosphate hydrolases"/>
    <property type="match status" value="1"/>
</dbReference>
<feature type="region of interest" description="Disordered" evidence="1">
    <location>
        <begin position="330"/>
        <end position="356"/>
    </location>
</feature>
<comment type="caution">
    <text evidence="2">The sequence shown here is derived from an EMBL/GenBank/DDBJ whole genome shotgun (WGS) entry which is preliminary data.</text>
</comment>
<reference evidence="3" key="1">
    <citation type="journal article" date="2019" name="Int. J. Syst. Evol. Microbiol.">
        <title>The Global Catalogue of Microorganisms (GCM) 10K type strain sequencing project: providing services to taxonomists for standard genome sequencing and annotation.</title>
        <authorList>
            <consortium name="The Broad Institute Genomics Platform"/>
            <consortium name="The Broad Institute Genome Sequencing Center for Infectious Disease"/>
            <person name="Wu L."/>
            <person name="Ma J."/>
        </authorList>
    </citation>
    <scope>NUCLEOTIDE SEQUENCE [LARGE SCALE GENOMIC DNA]</scope>
    <source>
        <strain evidence="3">CECT 8472</strain>
    </source>
</reference>
<dbReference type="Pfam" id="PF05621">
    <property type="entry name" value="TniB"/>
    <property type="match status" value="1"/>
</dbReference>
<gene>
    <name evidence="2" type="ORF">ACFOW6_11915</name>
</gene>
<protein>
    <submittedName>
        <fullName evidence="2">TniB family NTP-binding protein</fullName>
    </submittedName>
</protein>
<evidence type="ECO:0000313" key="2">
    <source>
        <dbReference type="EMBL" id="MFC4352246.1"/>
    </source>
</evidence>
<proteinExistence type="predicted"/>
<dbReference type="Proteomes" id="UP001595799">
    <property type="component" value="Unassembled WGS sequence"/>
</dbReference>
<dbReference type="RefSeq" id="WP_382422593.1">
    <property type="nucleotide sequence ID" value="NZ_JBHSCW010000006.1"/>
</dbReference>
<organism evidence="2 3">
    <name type="scientific">Fodinicurvata halophila</name>
    <dbReference type="NCBI Taxonomy" id="1419723"/>
    <lineage>
        <taxon>Bacteria</taxon>
        <taxon>Pseudomonadati</taxon>
        <taxon>Pseudomonadota</taxon>
        <taxon>Alphaproteobacteria</taxon>
        <taxon>Rhodospirillales</taxon>
        <taxon>Rhodovibrionaceae</taxon>
        <taxon>Fodinicurvata</taxon>
    </lineage>
</organism>
<dbReference type="EMBL" id="JBHSCW010000006">
    <property type="protein sequence ID" value="MFC4352246.1"/>
    <property type="molecule type" value="Genomic_DNA"/>
</dbReference>
<dbReference type="InterPro" id="IPR008868">
    <property type="entry name" value="TniB"/>
</dbReference>
<keyword evidence="3" id="KW-1185">Reference proteome</keyword>
<dbReference type="SUPFAM" id="SSF52540">
    <property type="entry name" value="P-loop containing nucleoside triphosphate hydrolases"/>
    <property type="match status" value="1"/>
</dbReference>
<accession>A0ABV8UNW7</accession>
<sequence length="356" mass="40274">MNSFSMFSDKQNENEIRKKLVDFKGTFVFHTEVMENWEKLKQLYHYGAMPGGSTQVTLTGPSRTGKSELLSVFTEEMNREYGDSFTSGVVPDVQFKSVPVLYVETPSKATLKTLASATLTELLGHHVSTRESEASLVSRVRKALNYHKTRVLIFDEFQHLTNHGQLHSRSGHSPAADFIKTLLNSGETSIVLAGMPEVRGVVKGDKQVLNRGWQNLTLDRFRLGSKKSHQRFVNCLKDFEDSVPLPNRYEFSTPEMAIRLHYATDGLIGLVSQLLRISIQKALEQGQDSLSYELIAYVYREQMWAEGKEDPFSCDKEKLKNLFNSSIPDNFNDDDGSGKNKRKAPKSLSEFRAGIY</sequence>